<proteinExistence type="predicted"/>
<dbReference type="EMBL" id="CP046123">
    <property type="protein sequence ID" value="QGN30298.1"/>
    <property type="molecule type" value="Genomic_DNA"/>
</dbReference>
<dbReference type="Proteomes" id="UP000422837">
    <property type="component" value="Chromosome"/>
</dbReference>
<evidence type="ECO:0000313" key="1">
    <source>
        <dbReference type="EMBL" id="QGN30298.1"/>
    </source>
</evidence>
<dbReference type="InterPro" id="IPR020296">
    <property type="entry name" value="Spore_Cse60"/>
</dbReference>
<accession>A0ABD6Z634</accession>
<dbReference type="AlphaFoldDB" id="A0ABD6Z634"/>
<dbReference type="Pfam" id="PF10957">
    <property type="entry name" value="Spore_Cse60"/>
    <property type="match status" value="1"/>
</dbReference>
<sequence length="68" mass="7680">MLILNGGDTMKAEVIISSNVKNFEDDLNEFLFELAQKEKEIVDIKYQTLLDESSGISCINHSALVLYK</sequence>
<gene>
    <name evidence="1" type="ORF">GFU50_12610</name>
</gene>
<protein>
    <submittedName>
        <fullName evidence="1">Sporulation protein Cse60</fullName>
    </submittedName>
</protein>
<organism evidence="1 2">
    <name type="scientific">Enterococcus casseliflavus</name>
    <name type="common">Enterococcus flavescens</name>
    <dbReference type="NCBI Taxonomy" id="37734"/>
    <lineage>
        <taxon>Bacteria</taxon>
        <taxon>Bacillati</taxon>
        <taxon>Bacillota</taxon>
        <taxon>Bacilli</taxon>
        <taxon>Lactobacillales</taxon>
        <taxon>Enterococcaceae</taxon>
        <taxon>Enterococcus</taxon>
    </lineage>
</organism>
<name>A0ABD6Z634_ENTCA</name>
<reference evidence="1 2" key="1">
    <citation type="submission" date="2019-11" db="EMBL/GenBank/DDBJ databases">
        <title>Detection and genome characteristic of a blood enterococcus casselifavus isolate from Zhengzhou,china.</title>
        <authorList>
            <person name="Wen P."/>
        </authorList>
    </citation>
    <scope>NUCLEOTIDE SEQUENCE [LARGE SCALE GENOMIC DNA]</scope>
    <source>
        <strain evidence="1 2">EC291</strain>
    </source>
</reference>
<evidence type="ECO:0000313" key="2">
    <source>
        <dbReference type="Proteomes" id="UP000422837"/>
    </source>
</evidence>